<gene>
    <name evidence="2" type="ORF">GMARGA_LOCUS38104</name>
</gene>
<evidence type="ECO:0000256" key="1">
    <source>
        <dbReference type="SAM" id="MobiDB-lite"/>
    </source>
</evidence>
<dbReference type="EMBL" id="CAJVQB010082918">
    <property type="protein sequence ID" value="CAG8846313.1"/>
    <property type="molecule type" value="Genomic_DNA"/>
</dbReference>
<keyword evidence="3" id="KW-1185">Reference proteome</keyword>
<reference evidence="2 3" key="1">
    <citation type="submission" date="2021-06" db="EMBL/GenBank/DDBJ databases">
        <authorList>
            <person name="Kallberg Y."/>
            <person name="Tangrot J."/>
            <person name="Rosling A."/>
        </authorList>
    </citation>
    <scope>NUCLEOTIDE SEQUENCE [LARGE SCALE GENOMIC DNA]</scope>
    <source>
        <strain evidence="2 3">120-4 pot B 10/14</strain>
    </source>
</reference>
<name>A0ABN7X4E7_GIGMA</name>
<dbReference type="Proteomes" id="UP000789901">
    <property type="component" value="Unassembled WGS sequence"/>
</dbReference>
<evidence type="ECO:0000313" key="2">
    <source>
        <dbReference type="EMBL" id="CAG8846313.1"/>
    </source>
</evidence>
<protein>
    <submittedName>
        <fullName evidence="2">7514_t:CDS:1</fullName>
    </submittedName>
</protein>
<sequence>EVVTKRVWYKLSKKSQKKLDMKIVLKKMYQEKIEVRKIFMKGLYEQSTYERLKSFKCQTKNWTARRKQPENKDIIENDNDTSESDNSKASTDLKTKTPVKAQ</sequence>
<comment type="caution">
    <text evidence="2">The sequence shown here is derived from an EMBL/GenBank/DDBJ whole genome shotgun (WGS) entry which is preliminary data.</text>
</comment>
<accession>A0ABN7X4E7</accession>
<proteinExistence type="predicted"/>
<evidence type="ECO:0000313" key="3">
    <source>
        <dbReference type="Proteomes" id="UP000789901"/>
    </source>
</evidence>
<feature type="non-terminal residue" evidence="2">
    <location>
        <position position="1"/>
    </location>
</feature>
<feature type="region of interest" description="Disordered" evidence="1">
    <location>
        <begin position="60"/>
        <end position="102"/>
    </location>
</feature>
<organism evidence="2 3">
    <name type="scientific">Gigaspora margarita</name>
    <dbReference type="NCBI Taxonomy" id="4874"/>
    <lineage>
        <taxon>Eukaryota</taxon>
        <taxon>Fungi</taxon>
        <taxon>Fungi incertae sedis</taxon>
        <taxon>Mucoromycota</taxon>
        <taxon>Glomeromycotina</taxon>
        <taxon>Glomeromycetes</taxon>
        <taxon>Diversisporales</taxon>
        <taxon>Gigasporaceae</taxon>
        <taxon>Gigaspora</taxon>
    </lineage>
</organism>